<dbReference type="PANTHER" id="PTHR30570:SF1">
    <property type="entry name" value="PHOSPHATE-BINDING PROTEIN PSTS"/>
    <property type="match status" value="1"/>
</dbReference>
<protein>
    <submittedName>
        <fullName evidence="4">PstS family phosphate ABC transporter substrate-binding protein</fullName>
    </submittedName>
</protein>
<sequence length="321" mass="34542">MKTRTLLFQLLTAAVLFSSCSGGSNENTSGDENVSISFSGAFALYPLAQKWAQEYNKTHPNVRFNIQAGGAGKGLTDCLAGTVDVGMFSREISDAEKAKGVWWVSLCKDAVIPTISATNPYLDSIKTRGLKKDEFKSIFIDQRPGTWDSLLNIKNGSKLKLAVYTRADAAGAADSWAAFFGKKQENLKGIGVSGDPGVAEAVKKDKGGIGYNNTLFVYDNTTGKKNPGIEVAPIDVNGNGKIDADENVYADLNTFLDAVNTGKFPAPPARELYFLTKGKSSNKAILEFFKWVLTDGQTMVKEAGYVPLPADVVAAQLKKLE</sequence>
<accession>A0A931E6U7</accession>
<feature type="signal peptide" evidence="2">
    <location>
        <begin position="1"/>
        <end position="24"/>
    </location>
</feature>
<feature type="domain" description="PBP" evidence="3">
    <location>
        <begin position="29"/>
        <end position="295"/>
    </location>
</feature>
<dbReference type="PANTHER" id="PTHR30570">
    <property type="entry name" value="PERIPLASMIC PHOSPHATE BINDING COMPONENT OF PHOSPHATE ABC TRANSPORTER"/>
    <property type="match status" value="1"/>
</dbReference>
<dbReference type="SUPFAM" id="SSF53850">
    <property type="entry name" value="Periplasmic binding protein-like II"/>
    <property type="match status" value="1"/>
</dbReference>
<dbReference type="EMBL" id="JADWYR010000001">
    <property type="protein sequence ID" value="MBG9376355.1"/>
    <property type="molecule type" value="Genomic_DNA"/>
</dbReference>
<dbReference type="InterPro" id="IPR050811">
    <property type="entry name" value="Phosphate_ABC_transporter"/>
</dbReference>
<comment type="caution">
    <text evidence="4">The sequence shown here is derived from an EMBL/GenBank/DDBJ whole genome shotgun (WGS) entry which is preliminary data.</text>
</comment>
<keyword evidence="5" id="KW-1185">Reference proteome</keyword>
<dbReference type="RefSeq" id="WP_196990368.1">
    <property type="nucleotide sequence ID" value="NZ_JADWYR010000001.1"/>
</dbReference>
<proteinExistence type="predicted"/>
<evidence type="ECO:0000256" key="2">
    <source>
        <dbReference type="SAM" id="SignalP"/>
    </source>
</evidence>
<gene>
    <name evidence="4" type="ORF">I5907_08925</name>
</gene>
<evidence type="ECO:0000256" key="1">
    <source>
        <dbReference type="ARBA" id="ARBA00022729"/>
    </source>
</evidence>
<feature type="chain" id="PRO_5037484275" evidence="2">
    <location>
        <begin position="25"/>
        <end position="321"/>
    </location>
</feature>
<dbReference type="Proteomes" id="UP000628448">
    <property type="component" value="Unassembled WGS sequence"/>
</dbReference>
<evidence type="ECO:0000313" key="5">
    <source>
        <dbReference type="Proteomes" id="UP000628448"/>
    </source>
</evidence>
<organism evidence="4 5">
    <name type="scientific">Panacibacter microcysteis</name>
    <dbReference type="NCBI Taxonomy" id="2793269"/>
    <lineage>
        <taxon>Bacteria</taxon>
        <taxon>Pseudomonadati</taxon>
        <taxon>Bacteroidota</taxon>
        <taxon>Chitinophagia</taxon>
        <taxon>Chitinophagales</taxon>
        <taxon>Chitinophagaceae</taxon>
        <taxon>Panacibacter</taxon>
    </lineage>
</organism>
<dbReference type="AlphaFoldDB" id="A0A931E6U7"/>
<dbReference type="Pfam" id="PF12849">
    <property type="entry name" value="PBP_like_2"/>
    <property type="match status" value="1"/>
</dbReference>
<keyword evidence="1 2" id="KW-0732">Signal</keyword>
<dbReference type="PROSITE" id="PS51257">
    <property type="entry name" value="PROKAR_LIPOPROTEIN"/>
    <property type="match status" value="1"/>
</dbReference>
<dbReference type="InterPro" id="IPR024370">
    <property type="entry name" value="PBP_domain"/>
</dbReference>
<reference evidence="4" key="1">
    <citation type="submission" date="2020-11" db="EMBL/GenBank/DDBJ databases">
        <title>Bacterial whole genome sequence for Panacibacter sp. DH6.</title>
        <authorList>
            <person name="Le V."/>
            <person name="Ko S."/>
            <person name="Ahn C.-Y."/>
            <person name="Oh H.-M."/>
        </authorList>
    </citation>
    <scope>NUCLEOTIDE SEQUENCE</scope>
    <source>
        <strain evidence="4">DH6</strain>
    </source>
</reference>
<name>A0A931E6U7_9BACT</name>
<evidence type="ECO:0000313" key="4">
    <source>
        <dbReference type="EMBL" id="MBG9376355.1"/>
    </source>
</evidence>
<dbReference type="Gene3D" id="3.40.190.10">
    <property type="entry name" value="Periplasmic binding protein-like II"/>
    <property type="match status" value="2"/>
</dbReference>
<evidence type="ECO:0000259" key="3">
    <source>
        <dbReference type="Pfam" id="PF12849"/>
    </source>
</evidence>